<gene>
    <name evidence="2" type="ORF">RJ639_008086</name>
</gene>
<feature type="region of interest" description="Disordered" evidence="1">
    <location>
        <begin position="227"/>
        <end position="246"/>
    </location>
</feature>
<dbReference type="AlphaFoldDB" id="A0AA89ASS4"/>
<accession>A0AA89ASS4</accession>
<sequence length="287" mass="32210">MSRKRDSKPRHLHNSYGAIINHFFSWGKEQFYQFKEFGVDGDLGDETYLAVFLSCWLCKFVLPSRKFNHIRLSVFKVESMMAWGGKFSLVVPVLACIHNGLRELTSSSQIKKCEAIFPIHYVYSWIGYYFDAYFSSNHIHCGARMAKSCTRLSSGSQVIISSHLATKACLTTKAYTAWLSKRLEDASIPTKIIIKTSKNVASNVPKSNTSKGASTKPSGTEKILNSIRHPNKVKKNTTKSASDKVKKIRASKEKEIVLSLPSVNRPKDATENAHVKVPQLSSVIMKD</sequence>
<evidence type="ECO:0000313" key="3">
    <source>
        <dbReference type="Proteomes" id="UP001188597"/>
    </source>
</evidence>
<evidence type="ECO:0008006" key="4">
    <source>
        <dbReference type="Google" id="ProtNLM"/>
    </source>
</evidence>
<proteinExistence type="predicted"/>
<comment type="caution">
    <text evidence="2">The sequence shown here is derived from an EMBL/GenBank/DDBJ whole genome shotgun (WGS) entry which is preliminary data.</text>
</comment>
<dbReference type="Proteomes" id="UP001188597">
    <property type="component" value="Unassembled WGS sequence"/>
</dbReference>
<name>A0AA89ASS4_9ASTE</name>
<evidence type="ECO:0000256" key="1">
    <source>
        <dbReference type="SAM" id="MobiDB-lite"/>
    </source>
</evidence>
<protein>
    <recommendedName>
        <fullName evidence="4">Aminotransferase-like plant mobile domain-containing protein</fullName>
    </recommendedName>
</protein>
<feature type="region of interest" description="Disordered" evidence="1">
    <location>
        <begin position="203"/>
        <end position="222"/>
    </location>
</feature>
<feature type="compositionally biased region" description="Polar residues" evidence="1">
    <location>
        <begin position="203"/>
        <end position="218"/>
    </location>
</feature>
<dbReference type="PANTHER" id="PTHR36607">
    <property type="entry name" value="1,2-DIHYDROXY-3-KETO-5-METHYLTHIOPENTENE DIOXYGENASE 4"/>
    <property type="match status" value="1"/>
</dbReference>
<reference evidence="2" key="1">
    <citation type="submission" date="2022-12" db="EMBL/GenBank/DDBJ databases">
        <title>Draft genome assemblies for two species of Escallonia (Escalloniales).</title>
        <authorList>
            <person name="Chanderbali A."/>
            <person name="Dervinis C."/>
            <person name="Anghel I."/>
            <person name="Soltis D."/>
            <person name="Soltis P."/>
            <person name="Zapata F."/>
        </authorList>
    </citation>
    <scope>NUCLEOTIDE SEQUENCE</scope>
    <source>
        <strain evidence="2">UCBG64.0493</strain>
        <tissue evidence="2">Leaf</tissue>
    </source>
</reference>
<organism evidence="2 3">
    <name type="scientific">Escallonia herrerae</name>
    <dbReference type="NCBI Taxonomy" id="1293975"/>
    <lineage>
        <taxon>Eukaryota</taxon>
        <taxon>Viridiplantae</taxon>
        <taxon>Streptophyta</taxon>
        <taxon>Embryophyta</taxon>
        <taxon>Tracheophyta</taxon>
        <taxon>Spermatophyta</taxon>
        <taxon>Magnoliopsida</taxon>
        <taxon>eudicotyledons</taxon>
        <taxon>Gunneridae</taxon>
        <taxon>Pentapetalae</taxon>
        <taxon>asterids</taxon>
        <taxon>campanulids</taxon>
        <taxon>Escalloniales</taxon>
        <taxon>Escalloniaceae</taxon>
        <taxon>Escallonia</taxon>
    </lineage>
</organism>
<dbReference type="PANTHER" id="PTHR36607:SF20">
    <property type="entry name" value="AMINOTRANSFERASE-LIKE PLANT MOBILE DOMAIN-CONTAINING PROTEIN"/>
    <property type="match status" value="1"/>
</dbReference>
<evidence type="ECO:0000313" key="2">
    <source>
        <dbReference type="EMBL" id="KAK3013802.1"/>
    </source>
</evidence>
<keyword evidence="3" id="KW-1185">Reference proteome</keyword>
<dbReference type="EMBL" id="JAVXUP010001267">
    <property type="protein sequence ID" value="KAK3013802.1"/>
    <property type="molecule type" value="Genomic_DNA"/>
</dbReference>